<gene>
    <name evidence="3" type="ORF">M0811_08354</name>
</gene>
<feature type="coiled-coil region" evidence="1">
    <location>
        <begin position="663"/>
        <end position="697"/>
    </location>
</feature>
<feature type="compositionally biased region" description="Basic and acidic residues" evidence="2">
    <location>
        <begin position="718"/>
        <end position="733"/>
    </location>
</feature>
<organism evidence="3 4">
    <name type="scientific">Anaeramoeba ignava</name>
    <name type="common">Anaerobic marine amoeba</name>
    <dbReference type="NCBI Taxonomy" id="1746090"/>
    <lineage>
        <taxon>Eukaryota</taxon>
        <taxon>Metamonada</taxon>
        <taxon>Anaeramoebidae</taxon>
        <taxon>Anaeramoeba</taxon>
    </lineage>
</organism>
<evidence type="ECO:0000256" key="1">
    <source>
        <dbReference type="SAM" id="Coils"/>
    </source>
</evidence>
<dbReference type="EMBL" id="JAPDFW010000072">
    <property type="protein sequence ID" value="KAJ5073790.1"/>
    <property type="molecule type" value="Genomic_DNA"/>
</dbReference>
<accession>A0A9Q0LME4</accession>
<evidence type="ECO:0000313" key="3">
    <source>
        <dbReference type="EMBL" id="KAJ5073790.1"/>
    </source>
</evidence>
<protein>
    <submittedName>
        <fullName evidence="3">Stress-induced-phosphoprotein</fullName>
    </submittedName>
</protein>
<feature type="region of interest" description="Disordered" evidence="2">
    <location>
        <begin position="718"/>
        <end position="740"/>
    </location>
</feature>
<dbReference type="AlphaFoldDB" id="A0A9Q0LME4"/>
<proteinExistence type="predicted"/>
<reference evidence="3" key="1">
    <citation type="submission" date="2022-10" db="EMBL/GenBank/DDBJ databases">
        <title>Novel sulphate-reducing endosymbionts in the free-living metamonad Anaeramoeba.</title>
        <authorList>
            <person name="Jerlstrom-Hultqvist J."/>
            <person name="Cepicka I."/>
            <person name="Gallot-Lavallee L."/>
            <person name="Salas-Leiva D."/>
            <person name="Curtis B.A."/>
            <person name="Zahonova K."/>
            <person name="Pipaliya S."/>
            <person name="Dacks J."/>
            <person name="Roger A.J."/>
        </authorList>
    </citation>
    <scope>NUCLEOTIDE SEQUENCE</scope>
    <source>
        <strain evidence="3">BMAN</strain>
    </source>
</reference>
<dbReference type="Proteomes" id="UP001149090">
    <property type="component" value="Unassembled WGS sequence"/>
</dbReference>
<evidence type="ECO:0000313" key="4">
    <source>
        <dbReference type="Proteomes" id="UP001149090"/>
    </source>
</evidence>
<comment type="caution">
    <text evidence="3">The sequence shown here is derived from an EMBL/GenBank/DDBJ whole genome shotgun (WGS) entry which is preliminary data.</text>
</comment>
<sequence>MQNFNELTKQILNNFAKGNCNFEVLTILLSTKFINKSAQIKAVLSITQKELELKFSHENDLLVLSSLFSDQENLKFNFSERTNEFTIKIKEKEFGIITQSKNEKYILTKTLEMYRGYSEFNNIINYSFKILKTILGEIEEIEALSLRCINYLPIKFQIRLFVKSAKKWTKNEGPKVVLSTNVNDPMIHSQLVLNYENFQIISNQFSSLIFTRGTKNLEFSILQSNIQTIKIQVDKVKFLIKTESKEITNLLSSCWKKMDYTNDKLEKMLQKEIEIEKEKENKNKNEEILIKKILESTEKIETELQKTPQKNKTQENQKEMEGNFQFDVVLIRTNKKIINCKVILTSQNILIKMDNHKSERKYDYVFESEVIPIDERSLSCVLKLSYFLKLEIVFTSLENRNKFINTFNSFKMDLMKEILEQVTTDNIPEEPVIQLPVELRKNSHDIQAPRAKFFYELEVMDRNGLVSINKCQLVFSKKAISIFSQTEASIFSIGKETKMLIHPQKNLLGKLILDEGTSYTFSFHTQEERNMFLHLLLLCKNENEEMNEKEIQNCYYIVSISKPISTKETTNQGTVITKDSELLILLPDQTIKIPYSIGLKAHVHPEFPCITKLVLDNQTEEIFLLRFLSETFCQKFNKTLKKQQRNSEMKELEEEFKEDPKGFDGYEQFFQKIEQKIDEYNNELNNENSKTNKIQKIPRTNKKQLLKKTQSESSELIELQKKEKPLDHSEKIIEQNQELL</sequence>
<name>A0A9Q0LME4_ANAIG</name>
<evidence type="ECO:0000256" key="2">
    <source>
        <dbReference type="SAM" id="MobiDB-lite"/>
    </source>
</evidence>
<keyword evidence="1" id="KW-0175">Coiled coil</keyword>
<keyword evidence="4" id="KW-1185">Reference proteome</keyword>